<keyword evidence="1" id="KW-1133">Transmembrane helix</keyword>
<evidence type="ECO:0000313" key="3">
    <source>
        <dbReference type="Proteomes" id="UP000029393"/>
    </source>
</evidence>
<dbReference type="Proteomes" id="UP000029393">
    <property type="component" value="Unassembled WGS sequence"/>
</dbReference>
<keyword evidence="1" id="KW-0812">Transmembrane</keyword>
<dbReference type="eggNOG" id="ENOG5031JHQ">
    <property type="taxonomic scope" value="Bacteria"/>
</dbReference>
<feature type="transmembrane region" description="Helical" evidence="1">
    <location>
        <begin position="144"/>
        <end position="166"/>
    </location>
</feature>
<reference evidence="2 3" key="1">
    <citation type="submission" date="2013-09" db="EMBL/GenBank/DDBJ databases">
        <title>Genome sequencing of Arenimonas metalli.</title>
        <authorList>
            <person name="Chen F."/>
            <person name="Wang G."/>
        </authorList>
    </citation>
    <scope>NUCLEOTIDE SEQUENCE [LARGE SCALE GENOMIC DNA]</scope>
    <source>
        <strain evidence="2 3">CF5-1</strain>
    </source>
</reference>
<accession>A0A091B1T5</accession>
<dbReference type="RefSeq" id="WP_034211815.1">
    <property type="nucleotide sequence ID" value="NZ_AVCK01000015.1"/>
</dbReference>
<protein>
    <submittedName>
        <fullName evidence="2">Uncharacterized protein</fullName>
    </submittedName>
</protein>
<evidence type="ECO:0000313" key="2">
    <source>
        <dbReference type="EMBL" id="KFN46558.1"/>
    </source>
</evidence>
<dbReference type="STRING" id="1384056.N787_10030"/>
<sequence>MQFNRGWVVGWLLLAGTGVWLQLGGPARVLGADAGSLGFALVALAAIAALVALRTLPASKLDEAISPAEGRAWGNLLVSTVILACVVVESGELLGVLRAGELERIVGRSYLLVIAIGGIGWAIDRRWKQRIQSDERDRDIQARAVAWGRSALALLVFTVLAMLAGSPAEHLAWASHEAIAHLLLYAILLGFITEFGYSVVRYALDRRA</sequence>
<feature type="transmembrane region" description="Helical" evidence="1">
    <location>
        <begin position="37"/>
        <end position="56"/>
    </location>
</feature>
<gene>
    <name evidence="2" type="ORF">N787_10030</name>
</gene>
<keyword evidence="1" id="KW-0472">Membrane</keyword>
<dbReference type="OrthoDB" id="5966493at2"/>
<feature type="transmembrane region" description="Helical" evidence="1">
    <location>
        <begin position="105"/>
        <end position="123"/>
    </location>
</feature>
<proteinExistence type="predicted"/>
<dbReference type="EMBL" id="AVCK01000015">
    <property type="protein sequence ID" value="KFN46558.1"/>
    <property type="molecule type" value="Genomic_DNA"/>
</dbReference>
<keyword evidence="3" id="KW-1185">Reference proteome</keyword>
<comment type="caution">
    <text evidence="2">The sequence shown here is derived from an EMBL/GenBank/DDBJ whole genome shotgun (WGS) entry which is preliminary data.</text>
</comment>
<dbReference type="AlphaFoldDB" id="A0A091B1T5"/>
<dbReference type="PATRIC" id="fig|1384056.3.peg.1231"/>
<name>A0A091B1T5_9GAMM</name>
<evidence type="ECO:0000256" key="1">
    <source>
        <dbReference type="SAM" id="Phobius"/>
    </source>
</evidence>
<organism evidence="2 3">
    <name type="scientific">Arenimonas metalli CF5-1</name>
    <dbReference type="NCBI Taxonomy" id="1384056"/>
    <lineage>
        <taxon>Bacteria</taxon>
        <taxon>Pseudomonadati</taxon>
        <taxon>Pseudomonadota</taxon>
        <taxon>Gammaproteobacteria</taxon>
        <taxon>Lysobacterales</taxon>
        <taxon>Lysobacteraceae</taxon>
        <taxon>Arenimonas</taxon>
    </lineage>
</organism>
<feature type="transmembrane region" description="Helical" evidence="1">
    <location>
        <begin position="178"/>
        <end position="200"/>
    </location>
</feature>
<feature type="transmembrane region" description="Helical" evidence="1">
    <location>
        <begin position="76"/>
        <end position="99"/>
    </location>
</feature>